<accession>A0ABY7EDU7</accession>
<protein>
    <submittedName>
        <fullName evidence="1">Uncharacterized protein</fullName>
    </submittedName>
</protein>
<name>A0ABY7EDU7_MYAAR</name>
<reference evidence="1" key="1">
    <citation type="submission" date="2022-11" db="EMBL/GenBank/DDBJ databases">
        <title>Centuries of genome instability and evolution in soft-shell clam transmissible cancer (bioRxiv).</title>
        <authorList>
            <person name="Hart S.F.M."/>
            <person name="Yonemitsu M.A."/>
            <person name="Giersch R.M."/>
            <person name="Beal B.F."/>
            <person name="Arriagada G."/>
            <person name="Davis B.W."/>
            <person name="Ostrander E.A."/>
            <person name="Goff S.P."/>
            <person name="Metzger M.J."/>
        </authorList>
    </citation>
    <scope>NUCLEOTIDE SEQUENCE</scope>
    <source>
        <strain evidence="1">MELC-2E11</strain>
        <tissue evidence="1">Siphon/mantle</tissue>
    </source>
</reference>
<evidence type="ECO:0000313" key="2">
    <source>
        <dbReference type="Proteomes" id="UP001164746"/>
    </source>
</evidence>
<sequence>MLAEGIIIANKILHHVFPSRSRARQLVITS</sequence>
<proteinExistence type="predicted"/>
<dbReference type="EMBL" id="CP111017">
    <property type="protein sequence ID" value="WAR06901.1"/>
    <property type="molecule type" value="Genomic_DNA"/>
</dbReference>
<organism evidence="1 2">
    <name type="scientific">Mya arenaria</name>
    <name type="common">Soft-shell clam</name>
    <dbReference type="NCBI Taxonomy" id="6604"/>
    <lineage>
        <taxon>Eukaryota</taxon>
        <taxon>Metazoa</taxon>
        <taxon>Spiralia</taxon>
        <taxon>Lophotrochozoa</taxon>
        <taxon>Mollusca</taxon>
        <taxon>Bivalvia</taxon>
        <taxon>Autobranchia</taxon>
        <taxon>Heteroconchia</taxon>
        <taxon>Euheterodonta</taxon>
        <taxon>Imparidentia</taxon>
        <taxon>Neoheterodontei</taxon>
        <taxon>Myida</taxon>
        <taxon>Myoidea</taxon>
        <taxon>Myidae</taxon>
        <taxon>Mya</taxon>
    </lineage>
</organism>
<evidence type="ECO:0000313" key="1">
    <source>
        <dbReference type="EMBL" id="WAR06901.1"/>
    </source>
</evidence>
<dbReference type="Proteomes" id="UP001164746">
    <property type="component" value="Chromosome 6"/>
</dbReference>
<keyword evidence="2" id="KW-1185">Reference proteome</keyword>
<gene>
    <name evidence="1" type="ORF">MAR_016859</name>
</gene>
<feature type="non-terminal residue" evidence="1">
    <location>
        <position position="30"/>
    </location>
</feature>